<keyword evidence="5 13" id="KW-0479">Metal-binding</keyword>
<dbReference type="SUPFAM" id="SSF55186">
    <property type="entry name" value="ThrRS/AlaRS common domain"/>
    <property type="match status" value="1"/>
</dbReference>
<dbReference type="AlphaFoldDB" id="A0A2G3E3C5"/>
<dbReference type="InterPro" id="IPR018163">
    <property type="entry name" value="Thr/Ala-tRNA-synth_IIc_edit"/>
</dbReference>
<dbReference type="FunFam" id="3.30.980.10:FF:000005">
    <property type="entry name" value="Threonyl-tRNA synthetase, mitochondrial"/>
    <property type="match status" value="1"/>
</dbReference>
<comment type="subcellular location">
    <subcellularLocation>
        <location evidence="13">Cytoplasm</location>
    </subcellularLocation>
</comment>
<keyword evidence="16" id="KW-1185">Reference proteome</keyword>
<dbReference type="InterPro" id="IPR002320">
    <property type="entry name" value="Thr-tRNA-ligase_IIa"/>
</dbReference>
<keyword evidence="3 13" id="KW-0820">tRNA-binding</keyword>
<dbReference type="EMBL" id="PDYG01000032">
    <property type="protein sequence ID" value="PHU37660.1"/>
    <property type="molecule type" value="Genomic_DNA"/>
</dbReference>
<dbReference type="InterPro" id="IPR033728">
    <property type="entry name" value="ThrRS_core"/>
</dbReference>
<keyword evidence="10 13" id="KW-0648">Protein biosynthesis</keyword>
<comment type="subunit">
    <text evidence="13">Homodimer.</text>
</comment>
<dbReference type="HAMAP" id="MF_00184">
    <property type="entry name" value="Thr_tRNA_synth"/>
    <property type="match status" value="1"/>
</dbReference>
<feature type="binding site" evidence="13">
    <location>
        <position position="384"/>
    </location>
    <ligand>
        <name>Zn(2+)</name>
        <dbReference type="ChEBI" id="CHEBI:29105"/>
        <note>catalytic</note>
    </ligand>
</feature>
<dbReference type="InterPro" id="IPR036621">
    <property type="entry name" value="Anticodon-bd_dom_sf"/>
</dbReference>
<organism evidence="15 16">
    <name type="scientific">Agathobacter ruminis</name>
    <dbReference type="NCBI Taxonomy" id="1712665"/>
    <lineage>
        <taxon>Bacteria</taxon>
        <taxon>Bacillati</taxon>
        <taxon>Bacillota</taxon>
        <taxon>Clostridia</taxon>
        <taxon>Lachnospirales</taxon>
        <taxon>Lachnospiraceae</taxon>
        <taxon>Agathobacter</taxon>
    </lineage>
</organism>
<dbReference type="SUPFAM" id="SSF55681">
    <property type="entry name" value="Class II aaRS and biotin synthetases"/>
    <property type="match status" value="1"/>
</dbReference>
<evidence type="ECO:0000256" key="4">
    <source>
        <dbReference type="ARBA" id="ARBA00022598"/>
    </source>
</evidence>
<comment type="cofactor">
    <cofactor evidence="13">
        <name>Zn(2+)</name>
        <dbReference type="ChEBI" id="CHEBI:29105"/>
    </cofactor>
    <text evidence="13">Binds 1 zinc ion per subunit.</text>
</comment>
<dbReference type="GO" id="GO:0005524">
    <property type="term" value="F:ATP binding"/>
    <property type="evidence" value="ECO:0007669"/>
    <property type="project" value="UniProtKB-UniRule"/>
</dbReference>
<accession>A0A2G3E3C5</accession>
<evidence type="ECO:0000313" key="15">
    <source>
        <dbReference type="EMBL" id="PHU37660.1"/>
    </source>
</evidence>
<dbReference type="Gene3D" id="3.30.930.10">
    <property type="entry name" value="Bira Bifunctional Protein, Domain 2"/>
    <property type="match status" value="1"/>
</dbReference>
<dbReference type="PANTHER" id="PTHR11451:SF44">
    <property type="entry name" value="THREONINE--TRNA LIGASE, CHLOROPLASTIC_MITOCHONDRIAL 2"/>
    <property type="match status" value="1"/>
</dbReference>
<dbReference type="EC" id="6.1.1.3" evidence="13"/>
<keyword evidence="9 13" id="KW-0694">RNA-binding</keyword>
<protein>
    <recommendedName>
        <fullName evidence="13">Threonine--tRNA ligase</fullName>
        <ecNumber evidence="13">6.1.1.3</ecNumber>
    </recommendedName>
    <alternativeName>
        <fullName evidence="13">Threonyl-tRNA synthetase</fullName>
        <shortName evidence="13">ThrRS</shortName>
    </alternativeName>
</protein>
<sequence>MHNGLGFFTLNSDRRRVDMEREEFLGLYRHSMAHVLAKAVIELYGKETMYGIGPQIEDGAYYDFVLPEGKTITEADYKTIEDKMKEIIKRREDWTRKEVTKEEAREIFKNNKFKLELIDEMPEDEVMTVYYTGEDYVDLCRGPHVSNSQELMSVCYKVHSCSSAYWRGDAKRDHMQRVYFYAYPDKVQLKEHIKMIEEARERDHKKLGAQLELFHFDETAPGMPYWEPRGWQMYQSLLTYSRNLQRAHGYTEISAPLINNKKLWLISGHWAHYLNNMFIVPGIDGYAPADMNIADLNETLDEDSEQVTAELAKDTPVYNREAVDTMAAKPMNCPNAMMMFKRKTRSYKDLPIRYSEYDVLHRKEKSGQMNGLFRVQEFRQDDDHTFVMESQIKEEIADIISIADEIYKTFGVTYRAEFSTRPDDYMGDLEVWNRAEAALKEILDEKYGEDGYEINEGDGAFYGPKIDLQIKDALGREWQCGTIQLDFQLPHNFGLTYTNPEGNLEMPVVIHRAIYGSLERFIGIIIENFNGNFPFWLCPYQVAVVPITPENNDYAKKVADTLEAAGIRVEADYTDKNMRSKIKKFKPYRDPYILVLGAKEAEENTVSINVRGSNKQIQNVPLDRFVEICKQMNKEHTLELVQEM</sequence>
<evidence type="ECO:0000256" key="9">
    <source>
        <dbReference type="ARBA" id="ARBA00022884"/>
    </source>
</evidence>
<evidence type="ECO:0000256" key="3">
    <source>
        <dbReference type="ARBA" id="ARBA00022555"/>
    </source>
</evidence>
<dbReference type="GO" id="GO:0016740">
    <property type="term" value="F:transferase activity"/>
    <property type="evidence" value="ECO:0007669"/>
    <property type="project" value="UniProtKB-ARBA"/>
</dbReference>
<dbReference type="PANTHER" id="PTHR11451">
    <property type="entry name" value="THREONINE-TRNA LIGASE"/>
    <property type="match status" value="1"/>
</dbReference>
<proteinExistence type="inferred from homology"/>
<dbReference type="PROSITE" id="PS50862">
    <property type="entry name" value="AA_TRNA_LIGASE_II"/>
    <property type="match status" value="1"/>
</dbReference>
<name>A0A2G3E3C5_9FIRM</name>
<dbReference type="InterPro" id="IPR045864">
    <property type="entry name" value="aa-tRNA-synth_II/BPL/LPL"/>
</dbReference>
<dbReference type="GO" id="GO:0046872">
    <property type="term" value="F:metal ion binding"/>
    <property type="evidence" value="ECO:0007669"/>
    <property type="project" value="UniProtKB-KW"/>
</dbReference>
<dbReference type="SUPFAM" id="SSF52954">
    <property type="entry name" value="Class II aaRS ABD-related"/>
    <property type="match status" value="1"/>
</dbReference>
<evidence type="ECO:0000256" key="7">
    <source>
        <dbReference type="ARBA" id="ARBA00022833"/>
    </source>
</evidence>
<keyword evidence="11 13" id="KW-0030">Aminoacyl-tRNA synthetase</keyword>
<reference evidence="15 16" key="1">
    <citation type="submission" date="2017-10" db="EMBL/GenBank/DDBJ databases">
        <title>Resolving the taxonomy of Roseburia spp., Eubacterium rectale and Agathobacter spp. through phylogenomic analysis.</title>
        <authorList>
            <person name="Sheridan P.O."/>
            <person name="Walker A.W."/>
            <person name="Duncan S.H."/>
            <person name="Scott K.P."/>
            <person name="Toole P.W.O."/>
            <person name="Luis P."/>
            <person name="Flint H.J."/>
        </authorList>
    </citation>
    <scope>NUCLEOTIDE SEQUENCE [LARGE SCALE GENOMIC DNA]</scope>
    <source>
        <strain evidence="15 16">JK623</strain>
    </source>
</reference>
<evidence type="ECO:0000256" key="1">
    <source>
        <dbReference type="ARBA" id="ARBA00008226"/>
    </source>
</evidence>
<evidence type="ECO:0000256" key="12">
    <source>
        <dbReference type="ARBA" id="ARBA00049515"/>
    </source>
</evidence>
<dbReference type="InterPro" id="IPR047246">
    <property type="entry name" value="ThrRS_anticodon"/>
</dbReference>
<reference evidence="15 16" key="2">
    <citation type="submission" date="2017-10" db="EMBL/GenBank/DDBJ databases">
        <authorList>
            <person name="Banno H."/>
            <person name="Chua N.-H."/>
        </authorList>
    </citation>
    <scope>NUCLEOTIDE SEQUENCE [LARGE SCALE GENOMIC DNA]</scope>
    <source>
        <strain evidence="15 16">JK623</strain>
    </source>
</reference>
<evidence type="ECO:0000256" key="5">
    <source>
        <dbReference type="ARBA" id="ARBA00022723"/>
    </source>
</evidence>
<dbReference type="Gene3D" id="3.30.980.10">
    <property type="entry name" value="Threonyl-trna Synthetase, Chain A, domain 2"/>
    <property type="match status" value="1"/>
</dbReference>
<keyword evidence="2 13" id="KW-0963">Cytoplasm</keyword>
<dbReference type="GO" id="GO:0140096">
    <property type="term" value="F:catalytic activity, acting on a protein"/>
    <property type="evidence" value="ECO:0007669"/>
    <property type="project" value="UniProtKB-ARBA"/>
</dbReference>
<dbReference type="SMART" id="SM00863">
    <property type="entry name" value="tRNA_SAD"/>
    <property type="match status" value="1"/>
</dbReference>
<keyword evidence="7 13" id="KW-0862">Zinc</keyword>
<dbReference type="FunFam" id="3.30.54.20:FF:000002">
    <property type="entry name" value="Threonine--tRNA ligase"/>
    <property type="match status" value="1"/>
</dbReference>
<evidence type="ECO:0000256" key="6">
    <source>
        <dbReference type="ARBA" id="ARBA00022741"/>
    </source>
</evidence>
<dbReference type="Pfam" id="PF00587">
    <property type="entry name" value="tRNA-synt_2b"/>
    <property type="match status" value="1"/>
</dbReference>
<feature type="binding site" evidence="13">
    <location>
        <position position="333"/>
    </location>
    <ligand>
        <name>Zn(2+)</name>
        <dbReference type="ChEBI" id="CHEBI:29105"/>
        <note>catalytic</note>
    </ligand>
</feature>
<keyword evidence="6 13" id="KW-0547">Nucleotide-binding</keyword>
<dbReference type="Pfam" id="PF03129">
    <property type="entry name" value="HGTP_anticodon"/>
    <property type="match status" value="1"/>
</dbReference>
<keyword evidence="8 13" id="KW-0067">ATP-binding</keyword>
<evidence type="ECO:0000256" key="10">
    <source>
        <dbReference type="ARBA" id="ARBA00022917"/>
    </source>
</evidence>
<dbReference type="Pfam" id="PF07973">
    <property type="entry name" value="tRNA_SAD"/>
    <property type="match status" value="1"/>
</dbReference>
<dbReference type="Proteomes" id="UP000224563">
    <property type="component" value="Unassembled WGS sequence"/>
</dbReference>
<feature type="domain" description="Aminoacyl-transfer RNA synthetases class-II family profile" evidence="14">
    <location>
        <begin position="230"/>
        <end position="534"/>
    </location>
</feature>
<dbReference type="Gene3D" id="3.40.50.800">
    <property type="entry name" value="Anticodon-binding domain"/>
    <property type="match status" value="1"/>
</dbReference>
<dbReference type="GO" id="GO:0004829">
    <property type="term" value="F:threonine-tRNA ligase activity"/>
    <property type="evidence" value="ECO:0007669"/>
    <property type="project" value="UniProtKB-UniRule"/>
</dbReference>
<comment type="caution">
    <text evidence="15">The sequence shown here is derived from an EMBL/GenBank/DDBJ whole genome shotgun (WGS) entry which is preliminary data.</text>
</comment>
<dbReference type="CDD" id="cd00771">
    <property type="entry name" value="ThrRS_core"/>
    <property type="match status" value="1"/>
</dbReference>
<dbReference type="InterPro" id="IPR002314">
    <property type="entry name" value="aa-tRNA-synt_IIb"/>
</dbReference>
<dbReference type="CDD" id="cd00860">
    <property type="entry name" value="ThrRS_anticodon"/>
    <property type="match status" value="1"/>
</dbReference>
<evidence type="ECO:0000256" key="8">
    <source>
        <dbReference type="ARBA" id="ARBA00022840"/>
    </source>
</evidence>
<evidence type="ECO:0000313" key="16">
    <source>
        <dbReference type="Proteomes" id="UP000224563"/>
    </source>
</evidence>
<evidence type="ECO:0000256" key="2">
    <source>
        <dbReference type="ARBA" id="ARBA00022490"/>
    </source>
</evidence>
<dbReference type="PRINTS" id="PR01047">
    <property type="entry name" value="TRNASYNTHTHR"/>
</dbReference>
<keyword evidence="4 13" id="KW-0436">Ligase</keyword>
<dbReference type="GO" id="GO:0006435">
    <property type="term" value="P:threonyl-tRNA aminoacylation"/>
    <property type="evidence" value="ECO:0007669"/>
    <property type="project" value="UniProtKB-UniRule"/>
</dbReference>
<gene>
    <name evidence="13" type="primary">thrS</name>
    <name evidence="15" type="ORF">CSX02_06560</name>
</gene>
<evidence type="ECO:0000256" key="11">
    <source>
        <dbReference type="ARBA" id="ARBA00023146"/>
    </source>
</evidence>
<evidence type="ECO:0000259" key="14">
    <source>
        <dbReference type="PROSITE" id="PS50862"/>
    </source>
</evidence>
<comment type="catalytic activity">
    <reaction evidence="12 13">
        <text>tRNA(Thr) + L-threonine + ATP = L-threonyl-tRNA(Thr) + AMP + diphosphate + H(+)</text>
        <dbReference type="Rhea" id="RHEA:24624"/>
        <dbReference type="Rhea" id="RHEA-COMP:9670"/>
        <dbReference type="Rhea" id="RHEA-COMP:9704"/>
        <dbReference type="ChEBI" id="CHEBI:15378"/>
        <dbReference type="ChEBI" id="CHEBI:30616"/>
        <dbReference type="ChEBI" id="CHEBI:33019"/>
        <dbReference type="ChEBI" id="CHEBI:57926"/>
        <dbReference type="ChEBI" id="CHEBI:78442"/>
        <dbReference type="ChEBI" id="CHEBI:78534"/>
        <dbReference type="ChEBI" id="CHEBI:456215"/>
        <dbReference type="EC" id="6.1.1.3"/>
    </reaction>
</comment>
<dbReference type="GO" id="GO:0000049">
    <property type="term" value="F:tRNA binding"/>
    <property type="evidence" value="ECO:0007669"/>
    <property type="project" value="UniProtKB-KW"/>
</dbReference>
<comment type="caution">
    <text evidence="13">Lacks conserved residue(s) required for the propagation of feature annotation.</text>
</comment>
<feature type="binding site" evidence="13">
    <location>
        <position position="511"/>
    </location>
    <ligand>
        <name>Zn(2+)</name>
        <dbReference type="ChEBI" id="CHEBI:29105"/>
        <note>catalytic</note>
    </ligand>
</feature>
<dbReference type="GO" id="GO:0005737">
    <property type="term" value="C:cytoplasm"/>
    <property type="evidence" value="ECO:0007669"/>
    <property type="project" value="UniProtKB-SubCell"/>
</dbReference>
<evidence type="ECO:0000256" key="13">
    <source>
        <dbReference type="HAMAP-Rule" id="MF_00184"/>
    </source>
</evidence>
<comment type="similarity">
    <text evidence="1 13">Belongs to the class-II aminoacyl-tRNA synthetase family.</text>
</comment>
<dbReference type="InterPro" id="IPR012947">
    <property type="entry name" value="tRNA_SAD"/>
</dbReference>
<dbReference type="InterPro" id="IPR006195">
    <property type="entry name" value="aa-tRNA-synth_II"/>
</dbReference>
<dbReference type="InterPro" id="IPR004154">
    <property type="entry name" value="Anticodon-bd"/>
</dbReference>